<dbReference type="RefSeq" id="WP_119444183.1">
    <property type="nucleotide sequence ID" value="NZ_CP032317.1"/>
</dbReference>
<dbReference type="SMART" id="SM00065">
    <property type="entry name" value="GAF"/>
    <property type="match status" value="1"/>
</dbReference>
<dbReference type="Gene3D" id="3.30.450.40">
    <property type="match status" value="1"/>
</dbReference>
<dbReference type="EMBL" id="CP032317">
    <property type="protein sequence ID" value="AYA36602.1"/>
    <property type="molecule type" value="Genomic_DNA"/>
</dbReference>
<dbReference type="InterPro" id="IPR003018">
    <property type="entry name" value="GAF"/>
</dbReference>
<evidence type="ECO:0000259" key="1">
    <source>
        <dbReference type="SMART" id="SM00065"/>
    </source>
</evidence>
<feature type="domain" description="GAF" evidence="1">
    <location>
        <begin position="30"/>
        <end position="175"/>
    </location>
</feature>
<dbReference type="PANTHER" id="PTHR43102:SF2">
    <property type="entry name" value="GAF DOMAIN-CONTAINING PROTEIN"/>
    <property type="match status" value="1"/>
</dbReference>
<dbReference type="KEGG" id="hyh:D3Y59_05735"/>
<keyword evidence="3" id="KW-1185">Reference proteome</keyword>
<name>A0A3B7QYX4_9BACT</name>
<dbReference type="Pfam" id="PF01590">
    <property type="entry name" value="GAF"/>
    <property type="match status" value="1"/>
</dbReference>
<dbReference type="Proteomes" id="UP000262802">
    <property type="component" value="Chromosome"/>
</dbReference>
<organism evidence="2 3">
    <name type="scientific">Hymenobacter oligotrophus</name>
    <dbReference type="NCBI Taxonomy" id="2319843"/>
    <lineage>
        <taxon>Bacteria</taxon>
        <taxon>Pseudomonadati</taxon>
        <taxon>Bacteroidota</taxon>
        <taxon>Cytophagia</taxon>
        <taxon>Cytophagales</taxon>
        <taxon>Hymenobacteraceae</taxon>
        <taxon>Hymenobacter</taxon>
    </lineage>
</organism>
<dbReference type="PANTHER" id="PTHR43102">
    <property type="entry name" value="SLR1143 PROTEIN"/>
    <property type="match status" value="1"/>
</dbReference>
<evidence type="ECO:0000313" key="3">
    <source>
        <dbReference type="Proteomes" id="UP000262802"/>
    </source>
</evidence>
<protein>
    <submittedName>
        <fullName evidence="2">GAF domain-containing protein</fullName>
    </submittedName>
</protein>
<dbReference type="AlphaFoldDB" id="A0A3B7QYX4"/>
<accession>A0A3B7QYX4</accession>
<gene>
    <name evidence="2" type="ORF">D3Y59_05735</name>
</gene>
<evidence type="ECO:0000313" key="2">
    <source>
        <dbReference type="EMBL" id="AYA36602.1"/>
    </source>
</evidence>
<dbReference type="InterPro" id="IPR029016">
    <property type="entry name" value="GAF-like_dom_sf"/>
</dbReference>
<sequence>MAYVQPASLIPDNELDRLRTLYQYQILNTTPERIFDDYVALAAQLFNLPISLLSLVDAEEVYFKANSGMDCLPATLPRADSLCSAAVLEEATMVFPDLTQERCNLVNPAVAESAGLRSYAGAPLRMPNGHNIGTLCVIGREAREVTPGEEALLLHLADLVSLTIEVRSVLLAQGQPEKWREAQVQLQTHLLDASTLARYLAARTNGAAFFNEDVQQTVVRRLDDIGLMLRRHLGEAQRLGATSQQPG</sequence>
<proteinExistence type="predicted"/>
<dbReference type="SUPFAM" id="SSF55781">
    <property type="entry name" value="GAF domain-like"/>
    <property type="match status" value="1"/>
</dbReference>
<dbReference type="OrthoDB" id="9811889at2"/>
<reference evidence="2 3" key="1">
    <citation type="submission" date="2018-09" db="EMBL/GenBank/DDBJ databases">
        <title>Hymenobacter medium sp. nov., isolated from R2A medium.</title>
        <authorList>
            <person name="Yingchao G."/>
        </authorList>
    </citation>
    <scope>NUCLEOTIDE SEQUENCE [LARGE SCALE GENOMIC DNA]</scope>
    <source>
        <strain evidence="3">sh-6</strain>
    </source>
</reference>